<protein>
    <submittedName>
        <fullName evidence="2">GNAT family N-acetyltransferase</fullName>
    </submittedName>
</protein>
<dbReference type="PROSITE" id="PS51186">
    <property type="entry name" value="GNAT"/>
    <property type="match status" value="1"/>
</dbReference>
<dbReference type="Gene3D" id="3.40.630.30">
    <property type="match status" value="1"/>
</dbReference>
<dbReference type="Proteomes" id="UP001152172">
    <property type="component" value="Unassembled WGS sequence"/>
</dbReference>
<dbReference type="Pfam" id="PF00583">
    <property type="entry name" value="Acetyltransf_1"/>
    <property type="match status" value="1"/>
</dbReference>
<dbReference type="RefSeq" id="WP_269923129.1">
    <property type="nucleotide sequence ID" value="NZ_JAMKBI010000016.1"/>
</dbReference>
<organism evidence="2 3">
    <name type="scientific">Psychrobacillus psychrodurans</name>
    <dbReference type="NCBI Taxonomy" id="126157"/>
    <lineage>
        <taxon>Bacteria</taxon>
        <taxon>Bacillati</taxon>
        <taxon>Bacillota</taxon>
        <taxon>Bacilli</taxon>
        <taxon>Bacillales</taxon>
        <taxon>Bacillaceae</taxon>
        <taxon>Psychrobacillus</taxon>
    </lineage>
</organism>
<evidence type="ECO:0000313" key="2">
    <source>
        <dbReference type="EMBL" id="MCZ8535117.1"/>
    </source>
</evidence>
<evidence type="ECO:0000313" key="3">
    <source>
        <dbReference type="Proteomes" id="UP001152172"/>
    </source>
</evidence>
<gene>
    <name evidence="2" type="ORF">M9R61_17565</name>
</gene>
<accession>A0A9X3LBW0</accession>
<proteinExistence type="predicted"/>
<dbReference type="EMBL" id="JAMKBI010000016">
    <property type="protein sequence ID" value="MCZ8535117.1"/>
    <property type="molecule type" value="Genomic_DNA"/>
</dbReference>
<dbReference type="InterPro" id="IPR016181">
    <property type="entry name" value="Acyl_CoA_acyltransferase"/>
</dbReference>
<dbReference type="GO" id="GO:0016747">
    <property type="term" value="F:acyltransferase activity, transferring groups other than amino-acyl groups"/>
    <property type="evidence" value="ECO:0007669"/>
    <property type="project" value="InterPro"/>
</dbReference>
<comment type="caution">
    <text evidence="2">The sequence shown here is derived from an EMBL/GenBank/DDBJ whole genome shotgun (WGS) entry which is preliminary data.</text>
</comment>
<dbReference type="AlphaFoldDB" id="A0A9X3LBW0"/>
<reference evidence="2" key="1">
    <citation type="submission" date="2022-05" db="EMBL/GenBank/DDBJ databases">
        <authorList>
            <person name="Colautti A."/>
            <person name="Iacumin L."/>
        </authorList>
    </citation>
    <scope>NUCLEOTIDE SEQUENCE</scope>
    <source>
        <strain evidence="2">DSM 30747</strain>
    </source>
</reference>
<dbReference type="InterPro" id="IPR000182">
    <property type="entry name" value="GNAT_dom"/>
</dbReference>
<sequence length="155" mass="18611">MQFRLAENKDIDQLIQMRWNFTLEDNQSKTYTEDDLKTFKLECRSFLETATKSENWFIWVAEKEGEIVSHIYIQLIHKVPRPGRITKPFAYMTNVFTIEKYRNRGIGSQLITTINKWVKSKSYEFIIVWPSEDSVDYYKKNGYIHCKEPMEFFPS</sequence>
<name>A0A9X3LBW0_9BACI</name>
<keyword evidence="3" id="KW-1185">Reference proteome</keyword>
<dbReference type="SUPFAM" id="SSF55729">
    <property type="entry name" value="Acyl-CoA N-acyltransferases (Nat)"/>
    <property type="match status" value="1"/>
</dbReference>
<feature type="domain" description="N-acetyltransferase" evidence="1">
    <location>
        <begin position="1"/>
        <end position="155"/>
    </location>
</feature>
<dbReference type="CDD" id="cd04301">
    <property type="entry name" value="NAT_SF"/>
    <property type="match status" value="1"/>
</dbReference>
<evidence type="ECO:0000259" key="1">
    <source>
        <dbReference type="PROSITE" id="PS51186"/>
    </source>
</evidence>